<dbReference type="EMBL" id="JACGWN010000009">
    <property type="protein sequence ID" value="KAL0434397.1"/>
    <property type="molecule type" value="Genomic_DNA"/>
</dbReference>
<comment type="caution">
    <text evidence="2">The sequence shown here is derived from an EMBL/GenBank/DDBJ whole genome shotgun (WGS) entry which is preliminary data.</text>
</comment>
<sequence length="291" mass="33450">MGNKERVARVAESQMMFRDTSMWVIARLFNIHGTIDHDNVIEPRIQETVTKEQTPTPPKPLPLRRSTRERRSALPDDYIVFLQEHEVNIGMMNDDPINFHQAMECFNSKKWINAMNEEIKSMKDNDIRELVQLLEGAKPIGCKWIFKTKKDSEGNVDRYKAHLVAIHNRKALKRFLKDMACKIATIPLWLKDTSLVSNSALRIILRKRDAKDSLFFSSRESYVCQVCTHLDIAYTTGMLGRYLSNPGFDHCKAASYSTYREQKTTCSQIEGQISLRSLGILTPILLDAKIA</sequence>
<evidence type="ECO:0008006" key="3">
    <source>
        <dbReference type="Google" id="ProtNLM"/>
    </source>
</evidence>
<accession>A0AAW2VXW3</accession>
<feature type="region of interest" description="Disordered" evidence="1">
    <location>
        <begin position="47"/>
        <end position="68"/>
    </location>
</feature>
<organism evidence="2">
    <name type="scientific">Sesamum latifolium</name>
    <dbReference type="NCBI Taxonomy" id="2727402"/>
    <lineage>
        <taxon>Eukaryota</taxon>
        <taxon>Viridiplantae</taxon>
        <taxon>Streptophyta</taxon>
        <taxon>Embryophyta</taxon>
        <taxon>Tracheophyta</taxon>
        <taxon>Spermatophyta</taxon>
        <taxon>Magnoliopsida</taxon>
        <taxon>eudicotyledons</taxon>
        <taxon>Gunneridae</taxon>
        <taxon>Pentapetalae</taxon>
        <taxon>asterids</taxon>
        <taxon>lamiids</taxon>
        <taxon>Lamiales</taxon>
        <taxon>Pedaliaceae</taxon>
        <taxon>Sesamum</taxon>
    </lineage>
</organism>
<proteinExistence type="predicted"/>
<reference evidence="2" key="2">
    <citation type="journal article" date="2024" name="Plant">
        <title>Genomic evolution and insights into agronomic trait innovations of Sesamum species.</title>
        <authorList>
            <person name="Miao H."/>
            <person name="Wang L."/>
            <person name="Qu L."/>
            <person name="Liu H."/>
            <person name="Sun Y."/>
            <person name="Le M."/>
            <person name="Wang Q."/>
            <person name="Wei S."/>
            <person name="Zheng Y."/>
            <person name="Lin W."/>
            <person name="Duan Y."/>
            <person name="Cao H."/>
            <person name="Xiong S."/>
            <person name="Wang X."/>
            <person name="Wei L."/>
            <person name="Li C."/>
            <person name="Ma Q."/>
            <person name="Ju M."/>
            <person name="Zhao R."/>
            <person name="Li G."/>
            <person name="Mu C."/>
            <person name="Tian Q."/>
            <person name="Mei H."/>
            <person name="Zhang T."/>
            <person name="Gao T."/>
            <person name="Zhang H."/>
        </authorList>
    </citation>
    <scope>NUCLEOTIDE SEQUENCE</scope>
    <source>
        <strain evidence="2">KEN1</strain>
    </source>
</reference>
<evidence type="ECO:0000313" key="2">
    <source>
        <dbReference type="EMBL" id="KAL0434397.1"/>
    </source>
</evidence>
<gene>
    <name evidence="2" type="ORF">Slati_2774000</name>
</gene>
<name>A0AAW2VXW3_9LAMI</name>
<protein>
    <recommendedName>
        <fullName evidence="3">Reverse transcriptase Ty1/copia-type domain-containing protein</fullName>
    </recommendedName>
</protein>
<reference evidence="2" key="1">
    <citation type="submission" date="2020-06" db="EMBL/GenBank/DDBJ databases">
        <authorList>
            <person name="Li T."/>
            <person name="Hu X."/>
            <person name="Zhang T."/>
            <person name="Song X."/>
            <person name="Zhang H."/>
            <person name="Dai N."/>
            <person name="Sheng W."/>
            <person name="Hou X."/>
            <person name="Wei L."/>
        </authorList>
    </citation>
    <scope>NUCLEOTIDE SEQUENCE</scope>
    <source>
        <strain evidence="2">KEN1</strain>
        <tissue evidence="2">Leaf</tissue>
    </source>
</reference>
<evidence type="ECO:0000256" key="1">
    <source>
        <dbReference type="SAM" id="MobiDB-lite"/>
    </source>
</evidence>
<dbReference type="AlphaFoldDB" id="A0AAW2VXW3"/>